<evidence type="ECO:0000313" key="2">
    <source>
        <dbReference type="Proteomes" id="UP000028501"/>
    </source>
</evidence>
<evidence type="ECO:0000313" key="1">
    <source>
        <dbReference type="EMBL" id="AIG98026.1"/>
    </source>
</evidence>
<gene>
    <name evidence="1" type="ORF">AFULGI_00012510</name>
</gene>
<dbReference type="HOGENOM" id="CLU_2190930_0_0_2"/>
<dbReference type="GeneID" id="24794758"/>
<organism evidence="1 2">
    <name type="scientific">Archaeoglobus fulgidus DSM 8774</name>
    <dbReference type="NCBI Taxonomy" id="1344584"/>
    <lineage>
        <taxon>Archaea</taxon>
        <taxon>Methanobacteriati</taxon>
        <taxon>Methanobacteriota</taxon>
        <taxon>Archaeoglobi</taxon>
        <taxon>Archaeoglobales</taxon>
        <taxon>Archaeoglobaceae</taxon>
        <taxon>Archaeoglobus</taxon>
    </lineage>
</organism>
<name>A0A075WDH5_ARCFL</name>
<protein>
    <submittedName>
        <fullName evidence="1">Uncharacterized protein</fullName>
    </submittedName>
</protein>
<dbReference type="Proteomes" id="UP000028501">
    <property type="component" value="Chromosome"/>
</dbReference>
<dbReference type="RefSeq" id="WP_010878648.1">
    <property type="nucleotide sequence ID" value="NZ_CP006577.1"/>
</dbReference>
<dbReference type="KEGG" id="afg:AFULGI_00012510"/>
<proteinExistence type="predicted"/>
<reference evidence="1 2" key="1">
    <citation type="submission" date="2013-07" db="EMBL/GenBank/DDBJ databases">
        <title>Genome of Archaeoglobus fulgidus.</title>
        <authorList>
            <person name="Fiebig A."/>
            <person name="Birkeland N.-K."/>
        </authorList>
    </citation>
    <scope>NUCLEOTIDE SEQUENCE [LARGE SCALE GENOMIC DNA]</scope>
    <source>
        <strain evidence="1 2">DSM 8774</strain>
    </source>
</reference>
<dbReference type="EMBL" id="CP006577">
    <property type="protein sequence ID" value="AIG98026.1"/>
    <property type="molecule type" value="Genomic_DNA"/>
</dbReference>
<dbReference type="AlphaFoldDB" id="A0A075WDH5"/>
<accession>A0A075WDH5</accession>
<sequence length="108" mass="12829">MRQTILKLYEKANERDWKPWELQSEMRKIYENVVAVGDDLSFTVRLDKDVKPVSLEKFGASKVKLHPFKTAWRFERGFIAFEGKFLRISREIDKKLLEEILSVILPED</sequence>